<gene>
    <name evidence="1" type="ORF">FHS22_007283</name>
</gene>
<dbReference type="Proteomes" id="UP000562352">
    <property type="component" value="Unassembled WGS sequence"/>
</dbReference>
<dbReference type="AlphaFoldDB" id="A0A841DIR2"/>
<keyword evidence="2" id="KW-1185">Reference proteome</keyword>
<reference evidence="1 2" key="1">
    <citation type="submission" date="2020-08" db="EMBL/GenBank/DDBJ databases">
        <title>Genomic Encyclopedia of Type Strains, Phase III (KMG-III): the genomes of soil and plant-associated and newly described type strains.</title>
        <authorList>
            <person name="Whitman W."/>
        </authorList>
    </citation>
    <scope>NUCLEOTIDE SEQUENCE [LARGE SCALE GENOMIC DNA]</scope>
    <source>
        <strain evidence="1 2">CECT 3303</strain>
    </source>
</reference>
<name>A0A841DIR2_PLAVE</name>
<dbReference type="EMBL" id="JACHJJ010000044">
    <property type="protein sequence ID" value="MBB5967965.1"/>
    <property type="molecule type" value="Genomic_DNA"/>
</dbReference>
<accession>A0A841DIR2</accession>
<protein>
    <submittedName>
        <fullName evidence="1">Uncharacterized protein</fullName>
    </submittedName>
</protein>
<proteinExistence type="predicted"/>
<sequence length="50" mass="5266">MAGAVAVAVIVGVVAVALRALDRCQSEQVSTVLTSLTRFTAVLLRSRHTK</sequence>
<evidence type="ECO:0000313" key="2">
    <source>
        <dbReference type="Proteomes" id="UP000562352"/>
    </source>
</evidence>
<comment type="caution">
    <text evidence="1">The sequence shown here is derived from an EMBL/GenBank/DDBJ whole genome shotgun (WGS) entry which is preliminary data.</text>
</comment>
<organism evidence="1 2">
    <name type="scientific">Planomonospora venezuelensis</name>
    <dbReference type="NCBI Taxonomy" id="1999"/>
    <lineage>
        <taxon>Bacteria</taxon>
        <taxon>Bacillati</taxon>
        <taxon>Actinomycetota</taxon>
        <taxon>Actinomycetes</taxon>
        <taxon>Streptosporangiales</taxon>
        <taxon>Streptosporangiaceae</taxon>
        <taxon>Planomonospora</taxon>
    </lineage>
</organism>
<evidence type="ECO:0000313" key="1">
    <source>
        <dbReference type="EMBL" id="MBB5967965.1"/>
    </source>
</evidence>